<dbReference type="OrthoDB" id="335590at2"/>
<comment type="caution">
    <text evidence="1">The sequence shown here is derived from an EMBL/GenBank/DDBJ whole genome shotgun (WGS) entry which is preliminary data.</text>
</comment>
<keyword evidence="2" id="KW-1185">Reference proteome</keyword>
<sequence>MKPILYLLIFSFSLSLIGKTTLSYRERKKQFDQKINLLFDIRENLNLEEESGKNPLQAVRQNVEEAYRVGARAEMEKSLSLAEGEILFVARKLCSKMEDISADLYQKAQVSYYLVETDEKNSGKKMEWDTKEKISRYLGMAKTEKDHAKEFFLSGNYHMSLHTYKRSIIYSLLSLRTQGSDAPEGYTNAANSWAEPVWQSVNKQKLGTIQTN</sequence>
<dbReference type="EMBL" id="RQGD01000034">
    <property type="protein sequence ID" value="TGL58003.1"/>
    <property type="molecule type" value="Genomic_DNA"/>
</dbReference>
<evidence type="ECO:0000313" key="2">
    <source>
        <dbReference type="Proteomes" id="UP000297693"/>
    </source>
</evidence>
<reference evidence="1" key="1">
    <citation type="journal article" date="2019" name="PLoS Negl. Trop. Dis.">
        <title>Revisiting the worldwide diversity of Leptospira species in the environment.</title>
        <authorList>
            <person name="Vincent A.T."/>
            <person name="Schiettekatte O."/>
            <person name="Bourhy P."/>
            <person name="Veyrier F.J."/>
            <person name="Picardeau M."/>
        </authorList>
    </citation>
    <scope>NUCLEOTIDE SEQUENCE [LARGE SCALE GENOMIC DNA]</scope>
    <source>
        <strain evidence="1">201702476</strain>
    </source>
</reference>
<dbReference type="Proteomes" id="UP000297693">
    <property type="component" value="Unassembled WGS sequence"/>
</dbReference>
<name>A0A4V3JQZ5_9LEPT</name>
<proteinExistence type="predicted"/>
<dbReference type="RefSeq" id="WP_135624022.1">
    <property type="nucleotide sequence ID" value="NZ_RQGD01000034.1"/>
</dbReference>
<evidence type="ECO:0000313" key="1">
    <source>
        <dbReference type="EMBL" id="TGL58003.1"/>
    </source>
</evidence>
<organism evidence="1 2">
    <name type="scientific">Leptospira ognonensis</name>
    <dbReference type="NCBI Taxonomy" id="2484945"/>
    <lineage>
        <taxon>Bacteria</taxon>
        <taxon>Pseudomonadati</taxon>
        <taxon>Spirochaetota</taxon>
        <taxon>Spirochaetia</taxon>
        <taxon>Leptospirales</taxon>
        <taxon>Leptospiraceae</taxon>
        <taxon>Leptospira</taxon>
    </lineage>
</organism>
<accession>A0A4V3JQZ5</accession>
<protein>
    <submittedName>
        <fullName evidence="1">Uncharacterized protein</fullName>
    </submittedName>
</protein>
<dbReference type="AlphaFoldDB" id="A0A4V3JQZ5"/>
<gene>
    <name evidence="1" type="ORF">EHQ58_11440</name>
</gene>